<keyword evidence="6" id="KW-1185">Reference proteome</keyword>
<dbReference type="GO" id="GO:0006210">
    <property type="term" value="P:thymine catabolic process"/>
    <property type="evidence" value="ECO:0007669"/>
    <property type="project" value="TreeGrafter"/>
</dbReference>
<comment type="catalytic activity">
    <reaction evidence="3">
        <text>3-oxopropanoate + NAD(+) + CoA + H2O = hydrogencarbonate + acetyl-CoA + NADH + H(+)</text>
        <dbReference type="Rhea" id="RHEA:76615"/>
        <dbReference type="ChEBI" id="CHEBI:15377"/>
        <dbReference type="ChEBI" id="CHEBI:15378"/>
        <dbReference type="ChEBI" id="CHEBI:17544"/>
        <dbReference type="ChEBI" id="CHEBI:33190"/>
        <dbReference type="ChEBI" id="CHEBI:57287"/>
        <dbReference type="ChEBI" id="CHEBI:57288"/>
        <dbReference type="ChEBI" id="CHEBI:57540"/>
        <dbReference type="ChEBI" id="CHEBI:57945"/>
        <dbReference type="EC" id="1.2.1.27"/>
    </reaction>
    <physiologicalReaction direction="left-to-right" evidence="3">
        <dbReference type="Rhea" id="RHEA:76616"/>
    </physiologicalReaction>
</comment>
<dbReference type="InterPro" id="IPR010061">
    <property type="entry name" value="MeMal-semiAld_DH"/>
</dbReference>
<evidence type="ECO:0000256" key="2">
    <source>
        <dbReference type="ARBA" id="ARBA00047644"/>
    </source>
</evidence>
<dbReference type="EMBL" id="JTDF01005085">
    <property type="protein sequence ID" value="KAF8566447.1"/>
    <property type="molecule type" value="Genomic_DNA"/>
</dbReference>
<dbReference type="AlphaFoldDB" id="A0A8T0DI76"/>
<dbReference type="PANTHER" id="PTHR43866:SF3">
    <property type="entry name" value="METHYLMALONATE-SEMIALDEHYDE DEHYDROGENASE [ACYLATING], MITOCHONDRIAL"/>
    <property type="match status" value="1"/>
</dbReference>
<dbReference type="InterPro" id="IPR016163">
    <property type="entry name" value="Ald_DH_C"/>
</dbReference>
<comment type="similarity">
    <text evidence="1">Belongs to the aldehyde dehydrogenase family.</text>
</comment>
<dbReference type="InterPro" id="IPR015590">
    <property type="entry name" value="Aldehyde_DH_dom"/>
</dbReference>
<dbReference type="Gene3D" id="3.40.309.10">
    <property type="entry name" value="Aldehyde Dehydrogenase, Chain A, domain 2"/>
    <property type="match status" value="1"/>
</dbReference>
<dbReference type="SUPFAM" id="SSF53720">
    <property type="entry name" value="ALDH-like"/>
    <property type="match status" value="1"/>
</dbReference>
<proteinExistence type="inferred from homology"/>
<accession>A0A8T0DI76</accession>
<evidence type="ECO:0000313" key="5">
    <source>
        <dbReference type="EMBL" id="KAF8566447.1"/>
    </source>
</evidence>
<dbReference type="GO" id="GO:0005739">
    <property type="term" value="C:mitochondrion"/>
    <property type="evidence" value="ECO:0007669"/>
    <property type="project" value="TreeGrafter"/>
</dbReference>
<evidence type="ECO:0000259" key="4">
    <source>
        <dbReference type="Pfam" id="PF00171"/>
    </source>
</evidence>
<comment type="caution">
    <text evidence="5">The sequence shown here is derived from an EMBL/GenBank/DDBJ whole genome shotgun (WGS) entry which is preliminary data.</text>
</comment>
<protein>
    <recommendedName>
        <fullName evidence="4">Aldehyde dehydrogenase domain-containing protein</fullName>
    </recommendedName>
</protein>
<organism evidence="5 6">
    <name type="scientific">Paragonimus westermani</name>
    <dbReference type="NCBI Taxonomy" id="34504"/>
    <lineage>
        <taxon>Eukaryota</taxon>
        <taxon>Metazoa</taxon>
        <taxon>Spiralia</taxon>
        <taxon>Lophotrochozoa</taxon>
        <taxon>Platyhelminthes</taxon>
        <taxon>Trematoda</taxon>
        <taxon>Digenea</taxon>
        <taxon>Plagiorchiida</taxon>
        <taxon>Troglotremata</taxon>
        <taxon>Troglotrematidae</taxon>
        <taxon>Paragonimus</taxon>
    </lineage>
</organism>
<dbReference type="InterPro" id="IPR016161">
    <property type="entry name" value="Ald_DH/histidinol_DH"/>
</dbReference>
<evidence type="ECO:0000256" key="1">
    <source>
        <dbReference type="ARBA" id="ARBA00009986"/>
    </source>
</evidence>
<feature type="non-terminal residue" evidence="5">
    <location>
        <position position="1"/>
    </location>
</feature>
<dbReference type="Proteomes" id="UP000699462">
    <property type="component" value="Unassembled WGS sequence"/>
</dbReference>
<comment type="catalytic activity">
    <reaction evidence="2">
        <text>2-methyl-3-oxopropanoate + NAD(+) + CoA + H2O = propanoyl-CoA + hydrogencarbonate + NADH + H(+)</text>
        <dbReference type="Rhea" id="RHEA:20804"/>
        <dbReference type="ChEBI" id="CHEBI:15377"/>
        <dbReference type="ChEBI" id="CHEBI:15378"/>
        <dbReference type="ChEBI" id="CHEBI:17544"/>
        <dbReference type="ChEBI" id="CHEBI:57287"/>
        <dbReference type="ChEBI" id="CHEBI:57392"/>
        <dbReference type="ChEBI" id="CHEBI:57540"/>
        <dbReference type="ChEBI" id="CHEBI:57700"/>
        <dbReference type="ChEBI" id="CHEBI:57945"/>
        <dbReference type="EC" id="1.2.1.27"/>
    </reaction>
    <physiologicalReaction direction="left-to-right" evidence="2">
        <dbReference type="Rhea" id="RHEA:20805"/>
    </physiologicalReaction>
</comment>
<dbReference type="OrthoDB" id="310895at2759"/>
<name>A0A8T0DI76_9TREM</name>
<feature type="domain" description="Aldehyde dehydrogenase" evidence="4">
    <location>
        <begin position="42"/>
        <end position="116"/>
    </location>
</feature>
<dbReference type="GO" id="GO:0004491">
    <property type="term" value="F:methylmalonate-semialdehyde dehydrogenase (acylating, NAD) activity"/>
    <property type="evidence" value="ECO:0007669"/>
    <property type="project" value="UniProtKB-EC"/>
</dbReference>
<dbReference type="Pfam" id="PF00171">
    <property type="entry name" value="Aldedh"/>
    <property type="match status" value="1"/>
</dbReference>
<dbReference type="PANTHER" id="PTHR43866">
    <property type="entry name" value="MALONATE-SEMIALDEHYDE DEHYDROGENASE"/>
    <property type="match status" value="1"/>
</dbReference>
<evidence type="ECO:0000256" key="3">
    <source>
        <dbReference type="ARBA" id="ARBA00048821"/>
    </source>
</evidence>
<sequence length="153" mass="16766">SYRSTLTHTHNRCAQSLCSIKQPSFPLTVTTFFSPLNGFRLVDCCIQVDSLEEAIDLINRNPYGNGTAVLTSNGGSARKFVHSVNVGQVGVNVPIPVPLPMFSFTGSRGSFLGDTNFYGKSVSLYFFWVHRSGLHPSVYSVLGSRFNSIGQRI</sequence>
<evidence type="ECO:0000313" key="6">
    <source>
        <dbReference type="Proteomes" id="UP000699462"/>
    </source>
</evidence>
<gene>
    <name evidence="5" type="ORF">P879_11038</name>
</gene>
<dbReference type="GO" id="GO:0006574">
    <property type="term" value="P:L-valine catabolic process"/>
    <property type="evidence" value="ECO:0007669"/>
    <property type="project" value="TreeGrafter"/>
</dbReference>
<reference evidence="5 6" key="1">
    <citation type="submission" date="2019-07" db="EMBL/GenBank/DDBJ databases">
        <title>Annotation for the trematode Paragonimus westermani.</title>
        <authorList>
            <person name="Choi Y.-J."/>
        </authorList>
    </citation>
    <scope>NUCLEOTIDE SEQUENCE [LARGE SCALE GENOMIC DNA]</scope>
    <source>
        <strain evidence="5">180907_Pwestermani</strain>
    </source>
</reference>